<dbReference type="Proteomes" id="UP000234681">
    <property type="component" value="Chromosome 8"/>
</dbReference>
<evidence type="ECO:0000313" key="1">
    <source>
        <dbReference type="EMBL" id="EDL78426.1"/>
    </source>
</evidence>
<reference evidence="1 2" key="1">
    <citation type="submission" date="2005-09" db="EMBL/GenBank/DDBJ databases">
        <authorList>
            <person name="Mural R.J."/>
            <person name="Li P.W."/>
            <person name="Adams M.D."/>
            <person name="Amanatides P.G."/>
            <person name="Baden-Tillson H."/>
            <person name="Barnstead M."/>
            <person name="Chin S.H."/>
            <person name="Dew I."/>
            <person name="Evans C.A."/>
            <person name="Ferriera S."/>
            <person name="Flanigan M."/>
            <person name="Fosler C."/>
            <person name="Glodek A."/>
            <person name="Gu Z."/>
            <person name="Holt R.A."/>
            <person name="Jennings D."/>
            <person name="Kraft C.L."/>
            <person name="Lu F."/>
            <person name="Nguyen T."/>
            <person name="Nusskern D.R."/>
            <person name="Pfannkoch C.M."/>
            <person name="Sitter C."/>
            <person name="Sutton G.G."/>
            <person name="Venter J.C."/>
            <person name="Wang Z."/>
            <person name="Woodage T."/>
            <person name="Zheng X.H."/>
            <person name="Zhong F."/>
        </authorList>
    </citation>
    <scope>NUCLEOTIDE SEQUENCE [LARGE SCALE GENOMIC DNA]</scope>
    <source>
        <strain>BN</strain>
        <strain evidence="2">Sprague-Dawley</strain>
    </source>
</reference>
<accession>A6JNE0</accession>
<organism evidence="1 2">
    <name type="scientific">Rattus norvegicus</name>
    <name type="common">Rat</name>
    <dbReference type="NCBI Taxonomy" id="10116"/>
    <lineage>
        <taxon>Eukaryota</taxon>
        <taxon>Metazoa</taxon>
        <taxon>Chordata</taxon>
        <taxon>Craniata</taxon>
        <taxon>Vertebrata</taxon>
        <taxon>Euteleostomi</taxon>
        <taxon>Mammalia</taxon>
        <taxon>Eutheria</taxon>
        <taxon>Euarchontoglires</taxon>
        <taxon>Glires</taxon>
        <taxon>Rodentia</taxon>
        <taxon>Myomorpha</taxon>
        <taxon>Muroidea</taxon>
        <taxon>Muridae</taxon>
        <taxon>Murinae</taxon>
        <taxon>Rattus</taxon>
    </lineage>
</organism>
<evidence type="ECO:0000313" key="2">
    <source>
        <dbReference type="Proteomes" id="UP000234681"/>
    </source>
</evidence>
<protein>
    <submittedName>
        <fullName evidence="1">RCG31709</fullName>
    </submittedName>
</protein>
<gene>
    <name evidence="1" type="ORF">rCG_31709</name>
</gene>
<dbReference type="AlphaFoldDB" id="A6JNE0"/>
<name>A6JNE0_RAT</name>
<proteinExistence type="predicted"/>
<dbReference type="EMBL" id="CH473993">
    <property type="protein sequence ID" value="EDL78426.1"/>
    <property type="molecule type" value="Genomic_DNA"/>
</dbReference>
<sequence length="18" mass="2232">MRSFCFIYDLYVSDVIFL</sequence>